<protein>
    <submittedName>
        <fullName evidence="1">Uncharacterized protein</fullName>
    </submittedName>
</protein>
<dbReference type="AlphaFoldDB" id="C0DSR0"/>
<gene>
    <name evidence="1" type="ORF">EIKCOROL_00382</name>
</gene>
<dbReference type="HOGENOM" id="CLU_2751400_0_0_4"/>
<comment type="caution">
    <text evidence="1">The sequence shown here is derived from an EMBL/GenBank/DDBJ whole genome shotgun (WGS) entry which is preliminary data.</text>
</comment>
<dbReference type="Proteomes" id="UP000005837">
    <property type="component" value="Unassembled WGS sequence"/>
</dbReference>
<reference evidence="1 2" key="1">
    <citation type="submission" date="2009-01" db="EMBL/GenBank/DDBJ databases">
        <authorList>
            <person name="Fulton L."/>
            <person name="Clifton S."/>
            <person name="Chinwalla A.T."/>
            <person name="Mitreva M."/>
            <person name="Sodergren E."/>
            <person name="Weinstock G."/>
            <person name="Clifton S."/>
            <person name="Dooling D.J."/>
            <person name="Fulton B."/>
            <person name="Minx P."/>
            <person name="Pepin K.H."/>
            <person name="Johnson M."/>
            <person name="Bhonagiri V."/>
            <person name="Nash W.E."/>
            <person name="Mardis E.R."/>
            <person name="Wilson R.K."/>
        </authorList>
    </citation>
    <scope>NUCLEOTIDE SEQUENCE [LARGE SCALE GENOMIC DNA]</scope>
    <source>
        <strain evidence="1 2">ATCC 23834</strain>
    </source>
</reference>
<sequence length="70" mass="8095">MHARSGVAASCEPARKTVQSEGSLAKLNLCPQSPFFCFLFFGEAKKRKCLHRHKAQRRTGHKWKRLPEIW</sequence>
<evidence type="ECO:0000313" key="1">
    <source>
        <dbReference type="EMBL" id="EEG24906.1"/>
    </source>
</evidence>
<dbReference type="EMBL" id="ACEA01000007">
    <property type="protein sequence ID" value="EEG24906.1"/>
    <property type="molecule type" value="Genomic_DNA"/>
</dbReference>
<name>C0DSR0_EIKCO</name>
<evidence type="ECO:0000313" key="2">
    <source>
        <dbReference type="Proteomes" id="UP000005837"/>
    </source>
</evidence>
<proteinExistence type="predicted"/>
<accession>C0DSR0</accession>
<organism evidence="1 2">
    <name type="scientific">Eikenella corrodens ATCC 23834</name>
    <dbReference type="NCBI Taxonomy" id="546274"/>
    <lineage>
        <taxon>Bacteria</taxon>
        <taxon>Pseudomonadati</taxon>
        <taxon>Pseudomonadota</taxon>
        <taxon>Betaproteobacteria</taxon>
        <taxon>Neisseriales</taxon>
        <taxon>Neisseriaceae</taxon>
        <taxon>Eikenella</taxon>
    </lineage>
</organism>